<evidence type="ECO:0000256" key="5">
    <source>
        <dbReference type="ARBA" id="ARBA00022692"/>
    </source>
</evidence>
<evidence type="ECO:0000259" key="12">
    <source>
        <dbReference type="Pfam" id="PF02931"/>
    </source>
</evidence>
<dbReference type="EMBL" id="CALNXJ010000002">
    <property type="protein sequence ID" value="CAH3033485.1"/>
    <property type="molecule type" value="Genomic_DNA"/>
</dbReference>
<comment type="subcellular location">
    <subcellularLocation>
        <location evidence="2">Cell membrane</location>
    </subcellularLocation>
    <subcellularLocation>
        <location evidence="1">Membrane</location>
        <topology evidence="1">Multi-pass membrane protein</topology>
    </subcellularLocation>
</comment>
<evidence type="ECO:0000313" key="15">
    <source>
        <dbReference type="Proteomes" id="UP001159428"/>
    </source>
</evidence>
<proteinExistence type="inferred from homology"/>
<protein>
    <submittedName>
        <fullName evidence="14">Uncharacterized protein</fullName>
    </submittedName>
</protein>
<keyword evidence="7 11" id="KW-1133">Transmembrane helix</keyword>
<keyword evidence="4" id="KW-1003">Cell membrane</keyword>
<evidence type="ECO:0000256" key="3">
    <source>
        <dbReference type="ARBA" id="ARBA00022448"/>
    </source>
</evidence>
<dbReference type="Gene3D" id="2.70.170.10">
    <property type="entry name" value="Neurotransmitter-gated ion-channel ligand-binding domain"/>
    <property type="match status" value="1"/>
</dbReference>
<dbReference type="InterPro" id="IPR018000">
    <property type="entry name" value="Neurotransmitter_ion_chnl_CS"/>
</dbReference>
<keyword evidence="5 11" id="KW-0812">Transmembrane</keyword>
<dbReference type="AlphaFoldDB" id="A0AAU9VLN7"/>
<dbReference type="Gene3D" id="1.20.58.390">
    <property type="entry name" value="Neurotransmitter-gated ion-channel transmembrane domain"/>
    <property type="match status" value="1"/>
</dbReference>
<dbReference type="GO" id="GO:0005230">
    <property type="term" value="F:extracellular ligand-gated monoatomic ion channel activity"/>
    <property type="evidence" value="ECO:0007669"/>
    <property type="project" value="InterPro"/>
</dbReference>
<dbReference type="CDD" id="cd19049">
    <property type="entry name" value="LGIC_TM_anion"/>
    <property type="match status" value="1"/>
</dbReference>
<dbReference type="Pfam" id="PF02931">
    <property type="entry name" value="Neur_chan_LBD"/>
    <property type="match status" value="1"/>
</dbReference>
<evidence type="ECO:0000256" key="6">
    <source>
        <dbReference type="ARBA" id="ARBA00022729"/>
    </source>
</evidence>
<evidence type="ECO:0000259" key="13">
    <source>
        <dbReference type="Pfam" id="PF02932"/>
    </source>
</evidence>
<dbReference type="PANTHER" id="PTHR18945">
    <property type="entry name" value="NEUROTRANSMITTER GATED ION CHANNEL"/>
    <property type="match status" value="1"/>
</dbReference>
<evidence type="ECO:0000256" key="11">
    <source>
        <dbReference type="RuleBase" id="RU000687"/>
    </source>
</evidence>
<feature type="domain" description="Neurotransmitter-gated ion-channel transmembrane" evidence="13">
    <location>
        <begin position="194"/>
        <end position="277"/>
    </location>
</feature>
<dbReference type="PROSITE" id="PS00236">
    <property type="entry name" value="NEUROTR_ION_CHANNEL"/>
    <property type="match status" value="1"/>
</dbReference>
<accession>A0AAU9VLN7</accession>
<evidence type="ECO:0000256" key="4">
    <source>
        <dbReference type="ARBA" id="ARBA00022475"/>
    </source>
</evidence>
<feature type="transmembrane region" description="Helical" evidence="11">
    <location>
        <begin position="250"/>
        <end position="272"/>
    </location>
</feature>
<feature type="non-terminal residue" evidence="14">
    <location>
        <position position="1"/>
    </location>
</feature>
<evidence type="ECO:0000256" key="8">
    <source>
        <dbReference type="ARBA" id="ARBA00023065"/>
    </source>
</evidence>
<dbReference type="InterPro" id="IPR006028">
    <property type="entry name" value="GABAA/Glycine_rcpt"/>
</dbReference>
<keyword evidence="10 11" id="KW-0407">Ion channel</keyword>
<evidence type="ECO:0000256" key="10">
    <source>
        <dbReference type="ARBA" id="ARBA00023303"/>
    </source>
</evidence>
<dbReference type="InterPro" id="IPR038050">
    <property type="entry name" value="Neuro_actylchol_rec"/>
</dbReference>
<gene>
    <name evidence="14" type="ORF">PMEA_00010085</name>
</gene>
<keyword evidence="9 11" id="KW-0472">Membrane</keyword>
<comment type="caution">
    <text evidence="11">Lacks conserved residue(s) required for the propagation of feature annotation.</text>
</comment>
<name>A0AAU9VLN7_9CNID</name>
<keyword evidence="3 11" id="KW-0813">Transport</keyword>
<keyword evidence="6" id="KW-0732">Signal</keyword>
<reference evidence="14 15" key="1">
    <citation type="submission" date="2022-05" db="EMBL/GenBank/DDBJ databases">
        <authorList>
            <consortium name="Genoscope - CEA"/>
            <person name="William W."/>
        </authorList>
    </citation>
    <scope>NUCLEOTIDE SEQUENCE [LARGE SCALE GENOMIC DNA]</scope>
</reference>
<evidence type="ECO:0000256" key="2">
    <source>
        <dbReference type="ARBA" id="ARBA00004236"/>
    </source>
</evidence>
<dbReference type="InterPro" id="IPR006202">
    <property type="entry name" value="Neur_chan_lig-bd"/>
</dbReference>
<dbReference type="GO" id="GO:0005886">
    <property type="term" value="C:plasma membrane"/>
    <property type="evidence" value="ECO:0007669"/>
    <property type="project" value="UniProtKB-SubCell"/>
</dbReference>
<evidence type="ECO:0000256" key="7">
    <source>
        <dbReference type="ARBA" id="ARBA00022989"/>
    </source>
</evidence>
<dbReference type="InterPro" id="IPR036719">
    <property type="entry name" value="Neuro-gated_channel_TM_sf"/>
</dbReference>
<dbReference type="PRINTS" id="PR00252">
    <property type="entry name" value="NRIONCHANNEL"/>
</dbReference>
<sequence>LFSGEAVQVKVGIHIVYIGNFRESDMEYTMEMYFRQYWKDARLAFPKLNGPVTFSGELPDVLWQPDTYFENGFDGRLHHLTVLNKFLRLHPDGSVMVSTRLTLTCSCEMDFRRFPMDTQICDLHFASYGFTTRDLIYSWNDEFVSYGNAKENAQFSLKTFRYLNGTRTYATGHFSYLGVRFIFVRRLSFFLAKIYVPAMLVVFVSWLSFFVDKNSVPARVSLGITTVLTMTTLIMGLGQDSLPVVSYMRALDWYLIVCYLLVFGSFAEYAVVNYTSKFHLRRRNVGVKCKTVII</sequence>
<dbReference type="NCBIfam" id="TIGR00860">
    <property type="entry name" value="LIC"/>
    <property type="match status" value="1"/>
</dbReference>
<keyword evidence="8 11" id="KW-0406">Ion transport</keyword>
<dbReference type="SUPFAM" id="SSF63712">
    <property type="entry name" value="Nicotinic receptor ligand binding domain-like"/>
    <property type="match status" value="1"/>
</dbReference>
<dbReference type="GO" id="GO:0004888">
    <property type="term" value="F:transmembrane signaling receptor activity"/>
    <property type="evidence" value="ECO:0007669"/>
    <property type="project" value="InterPro"/>
</dbReference>
<organism evidence="14 15">
    <name type="scientific">Pocillopora meandrina</name>
    <dbReference type="NCBI Taxonomy" id="46732"/>
    <lineage>
        <taxon>Eukaryota</taxon>
        <taxon>Metazoa</taxon>
        <taxon>Cnidaria</taxon>
        <taxon>Anthozoa</taxon>
        <taxon>Hexacorallia</taxon>
        <taxon>Scleractinia</taxon>
        <taxon>Astrocoeniina</taxon>
        <taxon>Pocilloporidae</taxon>
        <taxon>Pocillopora</taxon>
    </lineage>
</organism>
<evidence type="ECO:0000256" key="1">
    <source>
        <dbReference type="ARBA" id="ARBA00004141"/>
    </source>
</evidence>
<feature type="transmembrane region" description="Helical" evidence="11">
    <location>
        <begin position="216"/>
        <end position="238"/>
    </location>
</feature>
<dbReference type="InterPro" id="IPR006029">
    <property type="entry name" value="Neurotrans-gated_channel_TM"/>
</dbReference>
<keyword evidence="15" id="KW-1185">Reference proteome</keyword>
<feature type="domain" description="Neurotransmitter-gated ion-channel ligand-binding" evidence="12">
    <location>
        <begin position="3"/>
        <end position="161"/>
    </location>
</feature>
<dbReference type="InterPro" id="IPR036734">
    <property type="entry name" value="Neur_chan_lig-bd_sf"/>
</dbReference>
<dbReference type="PRINTS" id="PR00253">
    <property type="entry name" value="GABAARECEPTR"/>
</dbReference>
<dbReference type="CDD" id="cd18990">
    <property type="entry name" value="LGIC_ECD_GABAAR"/>
    <property type="match status" value="1"/>
</dbReference>
<dbReference type="Proteomes" id="UP001159428">
    <property type="component" value="Unassembled WGS sequence"/>
</dbReference>
<dbReference type="SUPFAM" id="SSF90112">
    <property type="entry name" value="Neurotransmitter-gated ion-channel transmembrane pore"/>
    <property type="match status" value="1"/>
</dbReference>
<comment type="similarity">
    <text evidence="11">Belongs to the ligand-gated ion channel (TC 1.A.9) family.</text>
</comment>
<evidence type="ECO:0000313" key="14">
    <source>
        <dbReference type="EMBL" id="CAH3033485.1"/>
    </source>
</evidence>
<dbReference type="FunFam" id="2.70.170.10:FF:000045">
    <property type="entry name" value="Predicted protein"/>
    <property type="match status" value="1"/>
</dbReference>
<evidence type="ECO:0000256" key="9">
    <source>
        <dbReference type="ARBA" id="ARBA00023136"/>
    </source>
</evidence>
<dbReference type="Pfam" id="PF02932">
    <property type="entry name" value="Neur_chan_memb"/>
    <property type="match status" value="1"/>
</dbReference>
<comment type="caution">
    <text evidence="14">The sequence shown here is derived from an EMBL/GenBank/DDBJ whole genome shotgun (WGS) entry which is preliminary data.</text>
</comment>
<dbReference type="InterPro" id="IPR006201">
    <property type="entry name" value="Neur_channel"/>
</dbReference>
<feature type="transmembrane region" description="Helical" evidence="11">
    <location>
        <begin position="190"/>
        <end position="210"/>
    </location>
</feature>